<feature type="transmembrane region" description="Helical" evidence="5">
    <location>
        <begin position="12"/>
        <end position="35"/>
    </location>
</feature>
<evidence type="ECO:0000256" key="3">
    <source>
        <dbReference type="ARBA" id="ARBA00022679"/>
    </source>
</evidence>
<dbReference type="PANTHER" id="PTHR43630:SF1">
    <property type="entry name" value="POLY-BETA-1,6-N-ACETYL-D-GLUCOSAMINE SYNTHASE"/>
    <property type="match status" value="1"/>
</dbReference>
<name>A0ABP7ZKI1_9MICO</name>
<dbReference type="Pfam" id="PF00535">
    <property type="entry name" value="Glycos_transf_2"/>
    <property type="match status" value="1"/>
</dbReference>
<evidence type="ECO:0000313" key="8">
    <source>
        <dbReference type="Proteomes" id="UP001415169"/>
    </source>
</evidence>
<dbReference type="CDD" id="cd06423">
    <property type="entry name" value="CESA_like"/>
    <property type="match status" value="1"/>
</dbReference>
<dbReference type="EMBL" id="BAABBV010000001">
    <property type="protein sequence ID" value="GAA4161627.1"/>
    <property type="molecule type" value="Genomic_DNA"/>
</dbReference>
<evidence type="ECO:0000256" key="2">
    <source>
        <dbReference type="ARBA" id="ARBA00022676"/>
    </source>
</evidence>
<dbReference type="InterPro" id="IPR001173">
    <property type="entry name" value="Glyco_trans_2-like"/>
</dbReference>
<reference evidence="7" key="2">
    <citation type="submission" date="2023-12" db="EMBL/GenBank/DDBJ databases">
        <authorList>
            <person name="Sun Q."/>
            <person name="Inoue M."/>
        </authorList>
    </citation>
    <scope>NUCLEOTIDE SEQUENCE</scope>
    <source>
        <strain evidence="7">JCM 17590</strain>
    </source>
</reference>
<feature type="domain" description="Glycosyltransferase 2-like" evidence="6">
    <location>
        <begin position="56"/>
        <end position="225"/>
    </location>
</feature>
<keyword evidence="3" id="KW-0808">Transferase</keyword>
<reference evidence="7" key="1">
    <citation type="journal article" date="2014" name="Int. J. Syst. Evol. Microbiol.">
        <title>Complete genome of a new Firmicutes species belonging to the dominant human colonic microbiota ('Ruminococcus bicirculans') reveals two chromosomes and a selective capacity to utilize plant glucans.</title>
        <authorList>
            <consortium name="NISC Comparative Sequencing Program"/>
            <person name="Wegmann U."/>
            <person name="Louis P."/>
            <person name="Goesmann A."/>
            <person name="Henrissat B."/>
            <person name="Duncan S.H."/>
            <person name="Flint H.J."/>
        </authorList>
    </citation>
    <scope>NUCLEOTIDE SEQUENCE</scope>
    <source>
        <strain evidence="7">JCM 17590</strain>
    </source>
</reference>
<dbReference type="InterPro" id="IPR029044">
    <property type="entry name" value="Nucleotide-diphossugar_trans"/>
</dbReference>
<dbReference type="SUPFAM" id="SSF53448">
    <property type="entry name" value="Nucleotide-diphospho-sugar transferases"/>
    <property type="match status" value="1"/>
</dbReference>
<comment type="similarity">
    <text evidence="1">Belongs to the glycosyltransferase 2 family.</text>
</comment>
<dbReference type="Proteomes" id="UP001415169">
    <property type="component" value="Unassembled WGS sequence"/>
</dbReference>
<evidence type="ECO:0000256" key="4">
    <source>
        <dbReference type="SAM" id="MobiDB-lite"/>
    </source>
</evidence>
<comment type="caution">
    <text evidence="7">The sequence shown here is derived from an EMBL/GenBank/DDBJ whole genome shotgun (WGS) entry which is preliminary data.</text>
</comment>
<proteinExistence type="inferred from homology"/>
<keyword evidence="5" id="KW-0472">Membrane</keyword>
<keyword evidence="8" id="KW-1185">Reference proteome</keyword>
<dbReference type="RefSeq" id="WP_344791577.1">
    <property type="nucleotide sequence ID" value="NZ_BAABBV010000001.1"/>
</dbReference>
<feature type="region of interest" description="Disordered" evidence="4">
    <location>
        <begin position="422"/>
        <end position="446"/>
    </location>
</feature>
<dbReference type="Gene3D" id="3.90.550.10">
    <property type="entry name" value="Spore Coat Polysaccharide Biosynthesis Protein SpsA, Chain A"/>
    <property type="match status" value="1"/>
</dbReference>
<gene>
    <name evidence="7" type="ORF">GCM10022286_19470</name>
</gene>
<sequence length="446" mass="50516">MPTTPGGWFIQVLIFVIVGYPIVGGLAFIVSSFYYKLFLEKHDLPQPLRGEPPFVTIFVPAHNEEASIASTVRYLFTKLNYPLDKYEVMVLNDGSTDRTGEILDELQQEFEGLRVLTVVANRGKAAAFNLGLGFAKGDFILSNDADTKPSPDALWQYMSYFERPGGHNVGAVTGNMLAANRTTMTALAQQNELNSIIGIIKRGQMAIGSLFAFSGANTMYRRQAVLDGGGWHPEQPTEDIANAWDMQTMGWRALFAAHIRFFLDVPEKLGPLIKQRRRWSSGGIYVLLTKGPRLMRHPITNYAMIPVIFDYALSIVWSFLYWISMAIFALLQLYFLATLNWERFFHNWYMVGIFVAIEMIVGAIQVSTASYYNDGGRTLKYLIFAPWYMLVYWMVNTFTVVWEFFPTVRKILALRDGGVWKSPERSASLTGGEPRQGEPQQEVPQR</sequence>
<evidence type="ECO:0000313" key="7">
    <source>
        <dbReference type="EMBL" id="GAA4161627.1"/>
    </source>
</evidence>
<organism evidence="7 8">
    <name type="scientific">Gryllotalpicola daejeonensis</name>
    <dbReference type="NCBI Taxonomy" id="993087"/>
    <lineage>
        <taxon>Bacteria</taxon>
        <taxon>Bacillati</taxon>
        <taxon>Actinomycetota</taxon>
        <taxon>Actinomycetes</taxon>
        <taxon>Micrococcales</taxon>
        <taxon>Microbacteriaceae</taxon>
        <taxon>Gryllotalpicola</taxon>
    </lineage>
</organism>
<keyword evidence="2" id="KW-0328">Glycosyltransferase</keyword>
<feature type="transmembrane region" description="Helical" evidence="5">
    <location>
        <begin position="348"/>
        <end position="372"/>
    </location>
</feature>
<evidence type="ECO:0000259" key="6">
    <source>
        <dbReference type="Pfam" id="PF00535"/>
    </source>
</evidence>
<keyword evidence="5" id="KW-1133">Transmembrane helix</keyword>
<evidence type="ECO:0000256" key="1">
    <source>
        <dbReference type="ARBA" id="ARBA00006739"/>
    </source>
</evidence>
<feature type="transmembrane region" description="Helical" evidence="5">
    <location>
        <begin position="323"/>
        <end position="341"/>
    </location>
</feature>
<evidence type="ECO:0000256" key="5">
    <source>
        <dbReference type="SAM" id="Phobius"/>
    </source>
</evidence>
<dbReference type="PANTHER" id="PTHR43630">
    <property type="entry name" value="POLY-BETA-1,6-N-ACETYL-D-GLUCOSAMINE SYNTHASE"/>
    <property type="match status" value="1"/>
</dbReference>
<feature type="transmembrane region" description="Helical" evidence="5">
    <location>
        <begin position="384"/>
        <end position="405"/>
    </location>
</feature>
<accession>A0ABP7ZKI1</accession>
<protein>
    <submittedName>
        <fullName evidence="7">Glycosyltransferase family 2 protein</fullName>
    </submittedName>
</protein>
<keyword evidence="5" id="KW-0812">Transmembrane</keyword>